<dbReference type="PROSITE" id="PS51118">
    <property type="entry name" value="HTH_HXLR"/>
    <property type="match status" value="1"/>
</dbReference>
<dbReference type="Proteomes" id="UP000199392">
    <property type="component" value="Unassembled WGS sequence"/>
</dbReference>
<dbReference type="PANTHER" id="PTHR33204">
    <property type="entry name" value="TRANSCRIPTIONAL REGULATOR, MARR FAMILY"/>
    <property type="match status" value="1"/>
</dbReference>
<dbReference type="RefSeq" id="WP_092421231.1">
    <property type="nucleotide sequence ID" value="NZ_FNCL01000002.1"/>
</dbReference>
<evidence type="ECO:0000256" key="1">
    <source>
        <dbReference type="ARBA" id="ARBA00023015"/>
    </source>
</evidence>
<dbReference type="InterPro" id="IPR036390">
    <property type="entry name" value="WH_DNA-bd_sf"/>
</dbReference>
<dbReference type="AlphaFoldDB" id="A0A1I6PFE1"/>
<dbReference type="PANTHER" id="PTHR33204:SF39">
    <property type="entry name" value="TRANSCRIPTIONAL REGULATORY PROTEIN"/>
    <property type="match status" value="1"/>
</dbReference>
<sequence length="147" mass="16024">MTRLHAGNPLSDSPDPVRAMLDSMAAWTGAPENEAQCPVRDVLDRVGQKWTLLILVALEPAPKRFSQLQRQVGDISKRMLTQTLRQLERDGLVSRQVFPTKPPSVEYALTGLGRSALAPIGALLVWADSNHGAIRASRAAFDAEEVA</sequence>
<keyword evidence="2" id="KW-0238">DNA-binding</keyword>
<dbReference type="OrthoDB" id="9800350at2"/>
<dbReference type="InterPro" id="IPR002577">
    <property type="entry name" value="HTH_HxlR"/>
</dbReference>
<dbReference type="InterPro" id="IPR036388">
    <property type="entry name" value="WH-like_DNA-bd_sf"/>
</dbReference>
<accession>A0A1I6PFE1</accession>
<evidence type="ECO:0000256" key="2">
    <source>
        <dbReference type="ARBA" id="ARBA00023125"/>
    </source>
</evidence>
<evidence type="ECO:0000313" key="5">
    <source>
        <dbReference type="EMBL" id="SFS38927.1"/>
    </source>
</evidence>
<feature type="domain" description="HTH hxlR-type" evidence="4">
    <location>
        <begin position="37"/>
        <end position="135"/>
    </location>
</feature>
<gene>
    <name evidence="5" type="ORF">SAMN04488050_101499</name>
</gene>
<keyword evidence="6" id="KW-1185">Reference proteome</keyword>
<protein>
    <submittedName>
        <fullName evidence="5">Transcriptional regulator, HxlR family</fullName>
    </submittedName>
</protein>
<dbReference type="Pfam" id="PF01638">
    <property type="entry name" value="HxlR"/>
    <property type="match status" value="1"/>
</dbReference>
<evidence type="ECO:0000256" key="3">
    <source>
        <dbReference type="ARBA" id="ARBA00023163"/>
    </source>
</evidence>
<organism evidence="5 6">
    <name type="scientific">Alloyangia pacifica</name>
    <dbReference type="NCBI Taxonomy" id="311180"/>
    <lineage>
        <taxon>Bacteria</taxon>
        <taxon>Pseudomonadati</taxon>
        <taxon>Pseudomonadota</taxon>
        <taxon>Alphaproteobacteria</taxon>
        <taxon>Rhodobacterales</taxon>
        <taxon>Roseobacteraceae</taxon>
        <taxon>Alloyangia</taxon>
    </lineage>
</organism>
<name>A0A1I6PFE1_9RHOB</name>
<reference evidence="6" key="1">
    <citation type="submission" date="2016-10" db="EMBL/GenBank/DDBJ databases">
        <authorList>
            <person name="Varghese N."/>
            <person name="Submissions S."/>
        </authorList>
    </citation>
    <scope>NUCLEOTIDE SEQUENCE [LARGE SCALE GENOMIC DNA]</scope>
    <source>
        <strain evidence="6">DSM 26894</strain>
    </source>
</reference>
<proteinExistence type="predicted"/>
<dbReference type="SUPFAM" id="SSF46785">
    <property type="entry name" value="Winged helix' DNA-binding domain"/>
    <property type="match status" value="1"/>
</dbReference>
<keyword evidence="1" id="KW-0805">Transcription regulation</keyword>
<evidence type="ECO:0000259" key="4">
    <source>
        <dbReference type="PROSITE" id="PS51118"/>
    </source>
</evidence>
<evidence type="ECO:0000313" key="6">
    <source>
        <dbReference type="Proteomes" id="UP000199392"/>
    </source>
</evidence>
<dbReference type="EMBL" id="FOZW01000001">
    <property type="protein sequence ID" value="SFS38927.1"/>
    <property type="molecule type" value="Genomic_DNA"/>
</dbReference>
<keyword evidence="3" id="KW-0804">Transcription</keyword>
<dbReference type="Gene3D" id="1.10.10.10">
    <property type="entry name" value="Winged helix-like DNA-binding domain superfamily/Winged helix DNA-binding domain"/>
    <property type="match status" value="1"/>
</dbReference>
<dbReference type="GO" id="GO:0003677">
    <property type="term" value="F:DNA binding"/>
    <property type="evidence" value="ECO:0007669"/>
    <property type="project" value="UniProtKB-KW"/>
</dbReference>
<dbReference type="STRING" id="311180.SAMN04488050_101499"/>